<reference evidence="10" key="1">
    <citation type="journal article" date="2021" name="Elife">
        <title>Highly contiguous assemblies of 101 drosophilid genomes.</title>
        <authorList>
            <person name="Kim B.Y."/>
            <person name="Wang J.R."/>
            <person name="Miller D.E."/>
            <person name="Barmina O."/>
            <person name="Delaney E."/>
            <person name="Thompson A."/>
            <person name="Comeault A.A."/>
            <person name="Peede D."/>
            <person name="D'Agostino E.R."/>
            <person name="Pelaez J."/>
            <person name="Aguilar J.M."/>
            <person name="Haji D."/>
            <person name="Matsunaga T."/>
            <person name="Armstrong E.E."/>
            <person name="Zych M."/>
            <person name="Ogawa Y."/>
            <person name="Stamenkovic-Radak M."/>
            <person name="Jelic M."/>
            <person name="Veselinovic M.S."/>
            <person name="Tanaskovic M."/>
            <person name="Eric P."/>
            <person name="Gao J.J."/>
            <person name="Katoh T.K."/>
            <person name="Toda M.J."/>
            <person name="Watabe H."/>
            <person name="Watada M."/>
            <person name="Davis J.S."/>
            <person name="Moyle L.C."/>
            <person name="Manoli G."/>
            <person name="Bertolini E."/>
            <person name="Kostal V."/>
            <person name="Hawley R.S."/>
            <person name="Takahashi A."/>
            <person name="Jones C.D."/>
            <person name="Price D.K."/>
            <person name="Whiteman N."/>
            <person name="Kopp A."/>
            <person name="Matute D.R."/>
            <person name="Petrov D.A."/>
        </authorList>
    </citation>
    <scope>NUCLEOTIDE SEQUENCE [LARGE SCALE GENOMIC DNA]</scope>
</reference>
<keyword evidence="5 7" id="KW-0472">Membrane</keyword>
<feature type="transmembrane region" description="Helical" evidence="7">
    <location>
        <begin position="141"/>
        <end position="164"/>
    </location>
</feature>
<dbReference type="OrthoDB" id="302728at2759"/>
<dbReference type="EnsemblMetazoa" id="XM_017133406.2">
    <property type="protein sequence ID" value="XP_016988895.1"/>
    <property type="gene ID" value="LOC108051329"/>
</dbReference>
<evidence type="ECO:0000256" key="1">
    <source>
        <dbReference type="ARBA" id="ARBA00004141"/>
    </source>
</evidence>
<gene>
    <name evidence="11" type="primary">LOC108051329</name>
    <name evidence="9" type="synonym">108051329</name>
</gene>
<comment type="catalytic activity">
    <reaction evidence="7">
        <text>L-cysteinyl-[protein] + hexadecanoyl-CoA = S-hexadecanoyl-L-cysteinyl-[protein] + CoA</text>
        <dbReference type="Rhea" id="RHEA:36683"/>
        <dbReference type="Rhea" id="RHEA-COMP:10131"/>
        <dbReference type="Rhea" id="RHEA-COMP:11032"/>
        <dbReference type="ChEBI" id="CHEBI:29950"/>
        <dbReference type="ChEBI" id="CHEBI:57287"/>
        <dbReference type="ChEBI" id="CHEBI:57379"/>
        <dbReference type="ChEBI" id="CHEBI:74151"/>
        <dbReference type="EC" id="2.3.1.225"/>
    </reaction>
</comment>
<keyword evidence="3 7" id="KW-0812">Transmembrane</keyword>
<evidence type="ECO:0000256" key="2">
    <source>
        <dbReference type="ARBA" id="ARBA00022679"/>
    </source>
</evidence>
<evidence type="ECO:0000256" key="3">
    <source>
        <dbReference type="ARBA" id="ARBA00022692"/>
    </source>
</evidence>
<feature type="transmembrane region" description="Helical" evidence="7">
    <location>
        <begin position="170"/>
        <end position="190"/>
    </location>
</feature>
<organism evidence="11">
    <name type="scientific">Drosophila rhopaloa</name>
    <name type="common">Fruit fly</name>
    <dbReference type="NCBI Taxonomy" id="1041015"/>
    <lineage>
        <taxon>Eukaryota</taxon>
        <taxon>Metazoa</taxon>
        <taxon>Ecdysozoa</taxon>
        <taxon>Arthropoda</taxon>
        <taxon>Hexapoda</taxon>
        <taxon>Insecta</taxon>
        <taxon>Pterygota</taxon>
        <taxon>Neoptera</taxon>
        <taxon>Endopterygota</taxon>
        <taxon>Diptera</taxon>
        <taxon>Brachycera</taxon>
        <taxon>Muscomorpha</taxon>
        <taxon>Ephydroidea</taxon>
        <taxon>Drosophilidae</taxon>
        <taxon>Drosophila</taxon>
        <taxon>Sophophora</taxon>
    </lineage>
</organism>
<dbReference type="PANTHER" id="PTHR12246">
    <property type="entry name" value="PALMITOYLTRANSFERASE ZDHHC16"/>
    <property type="match status" value="1"/>
</dbReference>
<keyword evidence="4 7" id="KW-1133">Transmembrane helix</keyword>
<dbReference type="Proteomes" id="UP001652680">
    <property type="component" value="Unassembled WGS sequence"/>
</dbReference>
<reference evidence="9" key="3">
    <citation type="submission" date="2025-05" db="UniProtKB">
        <authorList>
            <consortium name="EnsemblMetazoa"/>
        </authorList>
    </citation>
    <scope>IDENTIFICATION</scope>
</reference>
<dbReference type="RefSeq" id="XP_016988895.1">
    <property type="nucleotide sequence ID" value="XM_017133406.1"/>
</dbReference>
<dbReference type="PROSITE" id="PS50216">
    <property type="entry name" value="DHHC"/>
    <property type="match status" value="1"/>
</dbReference>
<protein>
    <recommendedName>
        <fullName evidence="7">Palmitoyltransferase</fullName>
        <ecNumber evidence="7">2.3.1.225</ecNumber>
    </recommendedName>
</protein>
<comment type="subcellular location">
    <subcellularLocation>
        <location evidence="1">Membrane</location>
        <topology evidence="1">Multi-pass membrane protein</topology>
    </subcellularLocation>
</comment>
<evidence type="ECO:0000259" key="8">
    <source>
        <dbReference type="Pfam" id="PF01529"/>
    </source>
</evidence>
<evidence type="ECO:0000313" key="10">
    <source>
        <dbReference type="Proteomes" id="UP001652680"/>
    </source>
</evidence>
<evidence type="ECO:0000256" key="6">
    <source>
        <dbReference type="ARBA" id="ARBA00023315"/>
    </source>
</evidence>
<dbReference type="Pfam" id="PF01529">
    <property type="entry name" value="DHHC"/>
    <property type="match status" value="1"/>
</dbReference>
<keyword evidence="10" id="KW-1185">Reference proteome</keyword>
<feature type="transmembrane region" description="Helical" evidence="7">
    <location>
        <begin position="197"/>
        <end position="221"/>
    </location>
</feature>
<evidence type="ECO:0000313" key="11">
    <source>
        <dbReference type="RefSeq" id="XP_016988895.1"/>
    </source>
</evidence>
<dbReference type="GeneID" id="108051329"/>
<comment type="domain">
    <text evidence="7">The DHHC domain is required for palmitoyltransferase activity.</text>
</comment>
<proteinExistence type="inferred from homology"/>
<evidence type="ECO:0000256" key="7">
    <source>
        <dbReference type="RuleBase" id="RU079119"/>
    </source>
</evidence>
<evidence type="ECO:0000256" key="5">
    <source>
        <dbReference type="ARBA" id="ARBA00023136"/>
    </source>
</evidence>
<evidence type="ECO:0000256" key="4">
    <source>
        <dbReference type="ARBA" id="ARBA00022989"/>
    </source>
</evidence>
<dbReference type="AlphaFoldDB" id="A0A6P4FER5"/>
<accession>A0A6P4FER5</accession>
<sequence>MILRPWDRVKPRSMSDLACFLLVAIFVPVTYIFQVTTVMPELFAIGGFWYTVLWLASLFVIFNITSNMLACMLVDTSIRMELLKPPVDTGKLARWHMCHDCQTLVPPRSWHCEVCKVCVLKRDHHCRFTCCCIGHHNYRYFFFYLVYMIIGSLAAAIMESIYLWHLHPDIYWRWSTLFTVFAPVVSLMLYPSWASFYVVIYDLTLLGFAISSLLLVFHWSIVKSGSVTRERGTRKYDRGLRGNLEMVLGHRMHLTWLSPFLRSDLPHDGVNWEPIVAFSPKED</sequence>
<reference evidence="11" key="2">
    <citation type="submission" date="2025-04" db="UniProtKB">
        <authorList>
            <consortium name="RefSeq"/>
        </authorList>
    </citation>
    <scope>IDENTIFICATION</scope>
</reference>
<comment type="similarity">
    <text evidence="7">Belongs to the DHHC palmitoyltransferase family.</text>
</comment>
<feature type="transmembrane region" description="Helical" evidence="7">
    <location>
        <begin position="48"/>
        <end position="74"/>
    </location>
</feature>
<dbReference type="InterPro" id="IPR039859">
    <property type="entry name" value="PFA4/ZDH16/20/ERF2-like"/>
</dbReference>
<dbReference type="GO" id="GO:0016020">
    <property type="term" value="C:membrane"/>
    <property type="evidence" value="ECO:0007669"/>
    <property type="project" value="UniProtKB-SubCell"/>
</dbReference>
<dbReference type="GO" id="GO:0019706">
    <property type="term" value="F:protein-cysteine S-palmitoyltransferase activity"/>
    <property type="evidence" value="ECO:0007669"/>
    <property type="project" value="UniProtKB-EC"/>
</dbReference>
<dbReference type="EC" id="2.3.1.225" evidence="7"/>
<dbReference type="InterPro" id="IPR001594">
    <property type="entry name" value="Palmitoyltrfase_DHHC"/>
</dbReference>
<keyword evidence="2 7" id="KW-0808">Transferase</keyword>
<keyword evidence="6 7" id="KW-0012">Acyltransferase</keyword>
<name>A0A6P4FER5_DRORH</name>
<feature type="domain" description="Palmitoyltransferase DHHC" evidence="8">
    <location>
        <begin position="95"/>
        <end position="230"/>
    </location>
</feature>
<evidence type="ECO:0000313" key="9">
    <source>
        <dbReference type="EnsemblMetazoa" id="XP_016988895.1"/>
    </source>
</evidence>